<dbReference type="InterPro" id="IPR013325">
    <property type="entry name" value="RNA_pol_sigma_r2"/>
</dbReference>
<evidence type="ECO:0000313" key="8">
    <source>
        <dbReference type="Proteomes" id="UP000318815"/>
    </source>
</evidence>
<evidence type="ECO:0000259" key="6">
    <source>
        <dbReference type="Pfam" id="PF08281"/>
    </source>
</evidence>
<evidence type="ECO:0000256" key="3">
    <source>
        <dbReference type="ARBA" id="ARBA00023082"/>
    </source>
</evidence>
<dbReference type="NCBIfam" id="TIGR02937">
    <property type="entry name" value="sigma70-ECF"/>
    <property type="match status" value="1"/>
</dbReference>
<dbReference type="Pfam" id="PF04542">
    <property type="entry name" value="Sigma70_r2"/>
    <property type="match status" value="1"/>
</dbReference>
<feature type="domain" description="RNA polymerase sigma factor 70 region 4 type 2" evidence="6">
    <location>
        <begin position="129"/>
        <end position="179"/>
    </location>
</feature>
<evidence type="ECO:0000256" key="1">
    <source>
        <dbReference type="ARBA" id="ARBA00010641"/>
    </source>
</evidence>
<keyword evidence="8" id="KW-1185">Reference proteome</keyword>
<dbReference type="Pfam" id="PF08281">
    <property type="entry name" value="Sigma70_r4_2"/>
    <property type="match status" value="1"/>
</dbReference>
<sequence length="208" mass="24257">MCIVYLRVKHIYGTLEPLNDLKTDSALLEQYFLEYFEVLHSYAYTILKDNEEAKDAVQAVFIQLWQKRESLQIRQSVRSYLYAATHNHCLNHIKSSKIRRKHYDRFAAGISSASIADIEQQIVFADMRKEVLEAMKSLPDKCREIFFKSRFEEKSYGEIAAELQISVKTVEAQMGKALRILRTILSERTFSWLIISAQLISALKNLFH</sequence>
<feature type="domain" description="RNA polymerase sigma-70 region 2" evidence="5">
    <location>
        <begin position="35"/>
        <end position="96"/>
    </location>
</feature>
<dbReference type="SUPFAM" id="SSF88659">
    <property type="entry name" value="Sigma3 and sigma4 domains of RNA polymerase sigma factors"/>
    <property type="match status" value="1"/>
</dbReference>
<dbReference type="Proteomes" id="UP000318815">
    <property type="component" value="Unassembled WGS sequence"/>
</dbReference>
<dbReference type="AlphaFoldDB" id="A0A5C6M1T5"/>
<evidence type="ECO:0000259" key="5">
    <source>
        <dbReference type="Pfam" id="PF04542"/>
    </source>
</evidence>
<dbReference type="InterPro" id="IPR007627">
    <property type="entry name" value="RNA_pol_sigma70_r2"/>
</dbReference>
<dbReference type="CDD" id="cd06171">
    <property type="entry name" value="Sigma70_r4"/>
    <property type="match status" value="1"/>
</dbReference>
<dbReference type="PANTHER" id="PTHR43133:SF46">
    <property type="entry name" value="RNA POLYMERASE SIGMA-70 FACTOR ECF SUBFAMILY"/>
    <property type="match status" value="1"/>
</dbReference>
<dbReference type="SUPFAM" id="SSF88946">
    <property type="entry name" value="Sigma2 domain of RNA polymerase sigma factors"/>
    <property type="match status" value="1"/>
</dbReference>
<gene>
    <name evidence="7" type="ORF">FEF09_04920</name>
</gene>
<dbReference type="EMBL" id="VOHS01000003">
    <property type="protein sequence ID" value="TWW01909.1"/>
    <property type="molecule type" value="Genomic_DNA"/>
</dbReference>
<dbReference type="InterPro" id="IPR014284">
    <property type="entry name" value="RNA_pol_sigma-70_dom"/>
</dbReference>
<dbReference type="OrthoDB" id="1524077at2"/>
<keyword evidence="4" id="KW-0804">Transcription</keyword>
<accession>A0A5C6M1T5</accession>
<dbReference type="GO" id="GO:0003677">
    <property type="term" value="F:DNA binding"/>
    <property type="evidence" value="ECO:0007669"/>
    <property type="project" value="InterPro"/>
</dbReference>
<dbReference type="NCBIfam" id="TIGR02985">
    <property type="entry name" value="Sig70_bacteroi1"/>
    <property type="match status" value="1"/>
</dbReference>
<dbReference type="Gene3D" id="1.10.1740.10">
    <property type="match status" value="1"/>
</dbReference>
<evidence type="ECO:0000256" key="4">
    <source>
        <dbReference type="ARBA" id="ARBA00023163"/>
    </source>
</evidence>
<dbReference type="PANTHER" id="PTHR43133">
    <property type="entry name" value="RNA POLYMERASE ECF-TYPE SIGMA FACTO"/>
    <property type="match status" value="1"/>
</dbReference>
<dbReference type="GO" id="GO:0016987">
    <property type="term" value="F:sigma factor activity"/>
    <property type="evidence" value="ECO:0007669"/>
    <property type="project" value="UniProtKB-KW"/>
</dbReference>
<reference evidence="7 8" key="1">
    <citation type="submission" date="2019-08" db="EMBL/GenBank/DDBJ databases">
        <title>Whole genome sequencing of chitin degrading bacteria Chitinophaga pinensis YS16.</title>
        <authorList>
            <person name="Singh R.P."/>
            <person name="Manchanda G."/>
            <person name="Maurya I.K."/>
            <person name="Joshi N.K."/>
            <person name="Srivastava A.K."/>
        </authorList>
    </citation>
    <scope>NUCLEOTIDE SEQUENCE [LARGE SCALE GENOMIC DNA]</scope>
    <source>
        <strain evidence="7 8">YS-16</strain>
    </source>
</reference>
<evidence type="ECO:0000313" key="7">
    <source>
        <dbReference type="EMBL" id="TWW01909.1"/>
    </source>
</evidence>
<dbReference type="InterPro" id="IPR014327">
    <property type="entry name" value="RNA_pol_sigma70_bacteroid"/>
</dbReference>
<keyword evidence="3" id="KW-0731">Sigma factor</keyword>
<evidence type="ECO:0000256" key="2">
    <source>
        <dbReference type="ARBA" id="ARBA00023015"/>
    </source>
</evidence>
<dbReference type="Gene3D" id="1.10.10.10">
    <property type="entry name" value="Winged helix-like DNA-binding domain superfamily/Winged helix DNA-binding domain"/>
    <property type="match status" value="1"/>
</dbReference>
<dbReference type="InterPro" id="IPR039425">
    <property type="entry name" value="RNA_pol_sigma-70-like"/>
</dbReference>
<keyword evidence="2" id="KW-0805">Transcription regulation</keyword>
<name>A0A5C6M1T5_9BACT</name>
<dbReference type="InterPro" id="IPR013249">
    <property type="entry name" value="RNA_pol_sigma70_r4_t2"/>
</dbReference>
<comment type="similarity">
    <text evidence="1">Belongs to the sigma-70 factor family. ECF subfamily.</text>
</comment>
<organism evidence="7 8">
    <name type="scientific">Chitinophaga pinensis</name>
    <dbReference type="NCBI Taxonomy" id="79329"/>
    <lineage>
        <taxon>Bacteria</taxon>
        <taxon>Pseudomonadati</taxon>
        <taxon>Bacteroidota</taxon>
        <taxon>Chitinophagia</taxon>
        <taxon>Chitinophagales</taxon>
        <taxon>Chitinophagaceae</taxon>
        <taxon>Chitinophaga</taxon>
    </lineage>
</organism>
<proteinExistence type="inferred from homology"/>
<protein>
    <submittedName>
        <fullName evidence="7">RNA polymerase sigma-70 factor</fullName>
    </submittedName>
</protein>
<dbReference type="InterPro" id="IPR036388">
    <property type="entry name" value="WH-like_DNA-bd_sf"/>
</dbReference>
<comment type="caution">
    <text evidence="7">The sequence shown here is derived from an EMBL/GenBank/DDBJ whole genome shotgun (WGS) entry which is preliminary data.</text>
</comment>
<dbReference type="InterPro" id="IPR013324">
    <property type="entry name" value="RNA_pol_sigma_r3/r4-like"/>
</dbReference>
<dbReference type="GO" id="GO:0006352">
    <property type="term" value="P:DNA-templated transcription initiation"/>
    <property type="evidence" value="ECO:0007669"/>
    <property type="project" value="InterPro"/>
</dbReference>